<evidence type="ECO:0000313" key="1">
    <source>
        <dbReference type="EMBL" id="KAJ8980245.1"/>
    </source>
</evidence>
<name>A0ABQ9JPR3_9CUCU</name>
<dbReference type="Proteomes" id="UP001162164">
    <property type="component" value="Unassembled WGS sequence"/>
</dbReference>
<comment type="caution">
    <text evidence="1">The sequence shown here is derived from an EMBL/GenBank/DDBJ whole genome shotgun (WGS) entry which is preliminary data.</text>
</comment>
<accession>A0ABQ9JPR3</accession>
<evidence type="ECO:0000313" key="2">
    <source>
        <dbReference type="Proteomes" id="UP001162164"/>
    </source>
</evidence>
<gene>
    <name evidence="1" type="ORF">NQ317_003753</name>
</gene>
<protein>
    <submittedName>
        <fullName evidence="1">Uncharacterized protein</fullName>
    </submittedName>
</protein>
<dbReference type="EMBL" id="JAPWTJ010000272">
    <property type="protein sequence ID" value="KAJ8980245.1"/>
    <property type="molecule type" value="Genomic_DNA"/>
</dbReference>
<sequence>MVAGKNKSTTSEKCCMSRIIYFLKLGHTTEIDMLPLEDSFPPCVEERYTYRRHSTHNHSLNRSK</sequence>
<proteinExistence type="predicted"/>
<keyword evidence="2" id="KW-1185">Reference proteome</keyword>
<organism evidence="1 2">
    <name type="scientific">Molorchus minor</name>
    <dbReference type="NCBI Taxonomy" id="1323400"/>
    <lineage>
        <taxon>Eukaryota</taxon>
        <taxon>Metazoa</taxon>
        <taxon>Ecdysozoa</taxon>
        <taxon>Arthropoda</taxon>
        <taxon>Hexapoda</taxon>
        <taxon>Insecta</taxon>
        <taxon>Pterygota</taxon>
        <taxon>Neoptera</taxon>
        <taxon>Endopterygota</taxon>
        <taxon>Coleoptera</taxon>
        <taxon>Polyphaga</taxon>
        <taxon>Cucujiformia</taxon>
        <taxon>Chrysomeloidea</taxon>
        <taxon>Cerambycidae</taxon>
        <taxon>Lamiinae</taxon>
        <taxon>Monochamini</taxon>
        <taxon>Molorchus</taxon>
    </lineage>
</organism>
<reference evidence="1" key="1">
    <citation type="journal article" date="2023" name="Insect Mol. Biol.">
        <title>Genome sequencing provides insights into the evolution of gene families encoding plant cell wall-degrading enzymes in longhorned beetles.</title>
        <authorList>
            <person name="Shin N.R."/>
            <person name="Okamura Y."/>
            <person name="Kirsch R."/>
            <person name="Pauchet Y."/>
        </authorList>
    </citation>
    <scope>NUCLEOTIDE SEQUENCE</scope>
    <source>
        <strain evidence="1">MMC_N1</strain>
    </source>
</reference>